<evidence type="ECO:0000259" key="6">
    <source>
        <dbReference type="Pfam" id="PF00296"/>
    </source>
</evidence>
<dbReference type="PANTHER" id="PTHR30011">
    <property type="entry name" value="ALKANESULFONATE MONOOXYGENASE-RELATED"/>
    <property type="match status" value="1"/>
</dbReference>
<organism evidence="7 8">
    <name type="scientific">Priestia endophytica DSM 13796</name>
    <dbReference type="NCBI Taxonomy" id="1121089"/>
    <lineage>
        <taxon>Bacteria</taxon>
        <taxon>Bacillati</taxon>
        <taxon>Bacillota</taxon>
        <taxon>Bacilli</taxon>
        <taxon>Bacillales</taxon>
        <taxon>Bacillaceae</taxon>
        <taxon>Priestia</taxon>
    </lineage>
</organism>
<evidence type="ECO:0000256" key="2">
    <source>
        <dbReference type="ARBA" id="ARBA00022643"/>
    </source>
</evidence>
<dbReference type="PANTHER" id="PTHR30011:SF16">
    <property type="entry name" value="C2H2 FINGER DOMAIN TRANSCRIPTION FACTOR (EUROFUNG)-RELATED"/>
    <property type="match status" value="1"/>
</dbReference>
<keyword evidence="1" id="KW-0285">Flavoprotein</keyword>
<proteinExistence type="inferred from homology"/>
<evidence type="ECO:0000313" key="8">
    <source>
        <dbReference type="Proteomes" id="UP000182762"/>
    </source>
</evidence>
<keyword evidence="3" id="KW-0560">Oxidoreductase</keyword>
<dbReference type="NCBIfam" id="TIGR03860">
    <property type="entry name" value="FMN_nitrolo"/>
    <property type="match status" value="1"/>
</dbReference>
<evidence type="ECO:0000256" key="1">
    <source>
        <dbReference type="ARBA" id="ARBA00022630"/>
    </source>
</evidence>
<dbReference type="PIRSF" id="PIRSF000337">
    <property type="entry name" value="NTA_MOA"/>
    <property type="match status" value="1"/>
</dbReference>
<dbReference type="Proteomes" id="UP000182762">
    <property type="component" value="Unassembled WGS sequence"/>
</dbReference>
<dbReference type="SUPFAM" id="SSF51679">
    <property type="entry name" value="Bacterial luciferase-like"/>
    <property type="match status" value="1"/>
</dbReference>
<dbReference type="GeneID" id="93710424"/>
<evidence type="ECO:0000256" key="3">
    <source>
        <dbReference type="ARBA" id="ARBA00023002"/>
    </source>
</evidence>
<protein>
    <submittedName>
        <fullName evidence="7">FMN-dependent oxidoreductase, nitrilotriacetate monooxygenase family</fullName>
    </submittedName>
</protein>
<comment type="caution">
    <text evidence="7">The sequence shown here is derived from an EMBL/GenBank/DDBJ whole genome shotgun (WGS) entry which is preliminary data.</text>
</comment>
<dbReference type="InterPro" id="IPR011251">
    <property type="entry name" value="Luciferase-like_dom"/>
</dbReference>
<keyword evidence="2" id="KW-0288">FMN</keyword>
<dbReference type="CDD" id="cd01095">
    <property type="entry name" value="Nitrilotriacetate_monoxgenase"/>
    <property type="match status" value="1"/>
</dbReference>
<evidence type="ECO:0000256" key="4">
    <source>
        <dbReference type="ARBA" id="ARBA00023033"/>
    </source>
</evidence>
<dbReference type="InterPro" id="IPR036661">
    <property type="entry name" value="Luciferase-like_sf"/>
</dbReference>
<dbReference type="Pfam" id="PF00296">
    <property type="entry name" value="Bac_luciferase"/>
    <property type="match status" value="1"/>
</dbReference>
<feature type="domain" description="Luciferase-like" evidence="6">
    <location>
        <begin position="19"/>
        <end position="381"/>
    </location>
</feature>
<name>A0A1I5Z1K4_9BACI</name>
<evidence type="ECO:0000256" key="5">
    <source>
        <dbReference type="ARBA" id="ARBA00033748"/>
    </source>
</evidence>
<dbReference type="RefSeq" id="WP_061805066.1">
    <property type="nucleotide sequence ID" value="NZ_FOXX01000003.1"/>
</dbReference>
<dbReference type="EMBL" id="FOXX01000003">
    <property type="protein sequence ID" value="SFQ50300.1"/>
    <property type="molecule type" value="Genomic_DNA"/>
</dbReference>
<accession>A0A1I5Z1K4</accession>
<dbReference type="GO" id="GO:0004497">
    <property type="term" value="F:monooxygenase activity"/>
    <property type="evidence" value="ECO:0007669"/>
    <property type="project" value="UniProtKB-KW"/>
</dbReference>
<sequence length="441" mass="49532">MSNKKEIKVGLFLAGTGHHIASWRHPKAIEDGAMNLPYLINLAQTAEKGKLDMIFLADSLSVNKNSHPNIITRFEPLTLLTAMAGATKHIGLAATASTTYSEPFHIARQFASLDHLSSGRAGWNVVTSSIPQTGLNFSKTEHLEHDKRYERAEEFVEIVKGLWDSWEEFAFIRDKEDGKFINEDKMHELGHKGEFFSVQGPLNIARAPQGYPVIIQAGSSPAGQALAAQIAEVIFTAQNNIEDAKKFYKGIKEQVRSFGRNPDEVLVMPGIFPIIGDTEEEAHAKYQELQDLIPVELGLSILSNYLGGIDLTQYPLQSRFSDLNIEKVDGVQSRYELIKKMAEKDDLTLEQLYKSVAGSRGHHIFIGTPEQLADKMEEWVEREACDGFNLMPPLLPEGLENFVEKVVPILQERGVYRKEYEGKTLRDHLELKEPKNRYASN</sequence>
<reference evidence="7 8" key="1">
    <citation type="submission" date="2016-10" db="EMBL/GenBank/DDBJ databases">
        <authorList>
            <person name="Varghese N."/>
            <person name="Submissions S."/>
        </authorList>
    </citation>
    <scope>NUCLEOTIDE SEQUENCE [LARGE SCALE GENOMIC DNA]</scope>
    <source>
        <strain evidence="7 8">DSM 13796</strain>
    </source>
</reference>
<dbReference type="InterPro" id="IPR051260">
    <property type="entry name" value="Diverse_substr_monoxygenases"/>
</dbReference>
<comment type="similarity">
    <text evidence="5">Belongs to the NtaA/SnaA/DszA monooxygenase family.</text>
</comment>
<dbReference type="InterPro" id="IPR016215">
    <property type="entry name" value="NTA_MOA"/>
</dbReference>
<gene>
    <name evidence="7" type="ORF">SAMN02745910_01732</name>
</gene>
<keyword evidence="4 7" id="KW-0503">Monooxygenase</keyword>
<dbReference type="Gene3D" id="3.20.20.30">
    <property type="entry name" value="Luciferase-like domain"/>
    <property type="match status" value="1"/>
</dbReference>
<keyword evidence="8" id="KW-1185">Reference proteome</keyword>
<evidence type="ECO:0000313" key="7">
    <source>
        <dbReference type="EMBL" id="SFQ50300.1"/>
    </source>
</evidence>